<proteinExistence type="inferred from homology"/>
<dbReference type="InterPro" id="IPR010514">
    <property type="entry name" value="COX_ARM"/>
</dbReference>
<dbReference type="PANTHER" id="PTHR22888">
    <property type="entry name" value="CYTOCHROME C OXIDASE, SUBUNIT II"/>
    <property type="match status" value="1"/>
</dbReference>
<dbReference type="GO" id="GO:0005886">
    <property type="term" value="C:plasma membrane"/>
    <property type="evidence" value="ECO:0007669"/>
    <property type="project" value="UniProtKB-SubCell"/>
</dbReference>
<evidence type="ECO:0000256" key="5">
    <source>
        <dbReference type="ARBA" id="ARBA00022660"/>
    </source>
</evidence>
<feature type="transmembrane region" description="Helical" evidence="15">
    <location>
        <begin position="37"/>
        <end position="61"/>
    </location>
</feature>
<dbReference type="InterPro" id="IPR045187">
    <property type="entry name" value="CcO_II"/>
</dbReference>
<dbReference type="RefSeq" id="WP_074736636.1">
    <property type="nucleotide sequence ID" value="NZ_FNNP01000002.1"/>
</dbReference>
<name>A0A1H2XYI4_9RHOB</name>
<keyword evidence="4 14" id="KW-1003">Cell membrane</keyword>
<evidence type="ECO:0000256" key="6">
    <source>
        <dbReference type="ARBA" id="ARBA00022692"/>
    </source>
</evidence>
<comment type="subcellular location">
    <subcellularLocation>
        <location evidence="1">Cell membrane</location>
        <topology evidence="1">Multi-pass membrane protein</topology>
    </subcellularLocation>
</comment>
<dbReference type="EMBL" id="FNNP01000002">
    <property type="protein sequence ID" value="SDW98003.1"/>
    <property type="molecule type" value="Genomic_DNA"/>
</dbReference>
<evidence type="ECO:0000256" key="9">
    <source>
        <dbReference type="ARBA" id="ARBA00022989"/>
    </source>
</evidence>
<evidence type="ECO:0000256" key="14">
    <source>
        <dbReference type="PIRNR" id="PIRNR000292"/>
    </source>
</evidence>
<evidence type="ECO:0000256" key="12">
    <source>
        <dbReference type="ARBA" id="ARBA00023139"/>
    </source>
</evidence>
<evidence type="ECO:0000256" key="11">
    <source>
        <dbReference type="ARBA" id="ARBA00023136"/>
    </source>
</evidence>
<evidence type="ECO:0000259" key="17">
    <source>
        <dbReference type="PROSITE" id="PS50999"/>
    </source>
</evidence>
<dbReference type="InterPro" id="IPR034227">
    <property type="entry name" value="CuRO_UO_II"/>
</dbReference>
<dbReference type="GO" id="GO:0009486">
    <property type="term" value="F:cytochrome bo3 ubiquinol oxidase activity"/>
    <property type="evidence" value="ECO:0007669"/>
    <property type="project" value="InterPro"/>
</dbReference>
<dbReference type="PROSITE" id="PS51257">
    <property type="entry name" value="PROKAR_LIPOPROTEIN"/>
    <property type="match status" value="1"/>
</dbReference>
<dbReference type="SUPFAM" id="SSF81464">
    <property type="entry name" value="Cytochrome c oxidase subunit II-like, transmembrane region"/>
    <property type="match status" value="1"/>
</dbReference>
<dbReference type="NCBIfam" id="TIGR01433">
    <property type="entry name" value="CyoA"/>
    <property type="match status" value="1"/>
</dbReference>
<dbReference type="SUPFAM" id="SSF49503">
    <property type="entry name" value="Cupredoxins"/>
    <property type="match status" value="1"/>
</dbReference>
<dbReference type="GO" id="GO:0042773">
    <property type="term" value="P:ATP synthesis coupled electron transport"/>
    <property type="evidence" value="ECO:0007669"/>
    <property type="project" value="TreeGrafter"/>
</dbReference>
<keyword evidence="13" id="KW-0449">Lipoprotein</keyword>
<dbReference type="STRING" id="985054.SAMN05444358_102102"/>
<dbReference type="PIRSF" id="PIRSF000292">
    <property type="entry name" value="Ubi_od_II"/>
    <property type="match status" value="1"/>
</dbReference>
<evidence type="ECO:0000256" key="2">
    <source>
        <dbReference type="ARBA" id="ARBA00007866"/>
    </source>
</evidence>
<keyword evidence="10 14" id="KW-0560">Oxidoreductase</keyword>
<dbReference type="Proteomes" id="UP000183400">
    <property type="component" value="Unassembled WGS sequence"/>
</dbReference>
<evidence type="ECO:0000256" key="13">
    <source>
        <dbReference type="ARBA" id="ARBA00023288"/>
    </source>
</evidence>
<evidence type="ECO:0000313" key="19">
    <source>
        <dbReference type="Proteomes" id="UP000183400"/>
    </source>
</evidence>
<keyword evidence="19" id="KW-1185">Reference proteome</keyword>
<comment type="similarity">
    <text evidence="2 14">Belongs to the cytochrome c oxidase subunit 2 family.</text>
</comment>
<evidence type="ECO:0000256" key="4">
    <source>
        <dbReference type="ARBA" id="ARBA00022475"/>
    </source>
</evidence>
<evidence type="ECO:0000313" key="18">
    <source>
        <dbReference type="EMBL" id="SDW98003.1"/>
    </source>
</evidence>
<dbReference type="OrthoDB" id="9783445at2"/>
<dbReference type="InterPro" id="IPR006333">
    <property type="entry name" value="Cyt_o_ubiquinol_oxidase_su2"/>
</dbReference>
<dbReference type="InterPro" id="IPR002429">
    <property type="entry name" value="CcO_II-like_C"/>
</dbReference>
<dbReference type="AlphaFoldDB" id="A0A1H2XYI4"/>
<feature type="domain" description="Cytochrome oxidase subunit II copper A binding" evidence="16">
    <location>
        <begin position="127"/>
        <end position="239"/>
    </location>
</feature>
<dbReference type="PROSITE" id="PS50999">
    <property type="entry name" value="COX2_TM"/>
    <property type="match status" value="1"/>
</dbReference>
<dbReference type="Gene3D" id="2.60.40.420">
    <property type="entry name" value="Cupredoxins - blue copper proteins"/>
    <property type="match status" value="1"/>
</dbReference>
<keyword evidence="7" id="KW-0732">Signal</keyword>
<gene>
    <name evidence="18" type="ORF">SAMN05444358_102102</name>
</gene>
<organism evidence="18 19">
    <name type="scientific">Ruegeria halocynthiae</name>
    <dbReference type="NCBI Taxonomy" id="985054"/>
    <lineage>
        <taxon>Bacteria</taxon>
        <taxon>Pseudomonadati</taxon>
        <taxon>Pseudomonadota</taxon>
        <taxon>Alphaproteobacteria</taxon>
        <taxon>Rhodobacterales</taxon>
        <taxon>Roseobacteraceae</taxon>
        <taxon>Ruegeria</taxon>
    </lineage>
</organism>
<reference evidence="19" key="1">
    <citation type="submission" date="2016-10" db="EMBL/GenBank/DDBJ databases">
        <authorList>
            <person name="Varghese N."/>
            <person name="Submissions S."/>
        </authorList>
    </citation>
    <scope>NUCLEOTIDE SEQUENCE [LARGE SCALE GENOMIC DNA]</scope>
    <source>
        <strain evidence="19">DSM 27839</strain>
    </source>
</reference>
<evidence type="ECO:0000259" key="16">
    <source>
        <dbReference type="PROSITE" id="PS50857"/>
    </source>
</evidence>
<dbReference type="GO" id="GO:0016682">
    <property type="term" value="F:oxidoreductase activity, acting on diphenols and related substances as donors, oxygen as acceptor"/>
    <property type="evidence" value="ECO:0007669"/>
    <property type="project" value="InterPro"/>
</dbReference>
<keyword evidence="11 14" id="KW-0472">Membrane</keyword>
<dbReference type="Pfam" id="PF00116">
    <property type="entry name" value="COX2"/>
    <property type="match status" value="1"/>
</dbReference>
<keyword evidence="6 15" id="KW-0812">Transmembrane</keyword>
<dbReference type="CDD" id="cd04212">
    <property type="entry name" value="CuRO_UO_II"/>
    <property type="match status" value="1"/>
</dbReference>
<protein>
    <recommendedName>
        <fullName evidence="14">Ubiquinol oxidase subunit 2</fullName>
    </recommendedName>
</protein>
<keyword evidence="3 14" id="KW-0813">Transport</keyword>
<accession>A0A1H2XYI4</accession>
<evidence type="ECO:0000256" key="7">
    <source>
        <dbReference type="ARBA" id="ARBA00022729"/>
    </source>
</evidence>
<dbReference type="PROSITE" id="PS50857">
    <property type="entry name" value="COX2_CUA"/>
    <property type="match status" value="1"/>
</dbReference>
<keyword evidence="12" id="KW-0564">Palmitate</keyword>
<evidence type="ECO:0000256" key="10">
    <source>
        <dbReference type="ARBA" id="ARBA00023002"/>
    </source>
</evidence>
<feature type="domain" description="Cytochrome oxidase subunit II transmembrane region profile" evidence="17">
    <location>
        <begin position="15"/>
        <end position="112"/>
    </location>
</feature>
<keyword evidence="5 14" id="KW-0679">Respiratory chain</keyword>
<dbReference type="Pfam" id="PF06481">
    <property type="entry name" value="COX_ARM"/>
    <property type="match status" value="1"/>
</dbReference>
<feature type="transmembrane region" description="Helical" evidence="15">
    <location>
        <begin position="82"/>
        <end position="104"/>
    </location>
</feature>
<dbReference type="InterPro" id="IPR036257">
    <property type="entry name" value="Cyt_c_oxidase_su2_TM_sf"/>
</dbReference>
<sequence length="353" mass="39224">MKRSMPAIVLLSLFALSGCDMVVLNPSGDVATQQADLIIYSTVLMLIIILPVMALTVFFAWKYRESNKNATYEPDWDHSTSLEIIIWSVPLAIIICLAGLTFVATHRLDPFEPLRRLSDGQEIDPNVEPMVIQVSAMDWKWLFIYPEQGIATVNEVAAVVDRPIKFEITSTTVMNSFFVPALAGQIYAMSGMQTELNAIINEPGTYKGFSANYSGEGFSQMHFKFHGKSEADFDAWIQQVRAQGTILDRDTIAQLNQPSIAHPVTYYNSVEEGLWDKIVNLCIDDNSLCVNDMMMVDALGGGGLEGLWNRELFRGICSADDPGALMAMIRPEMRIRQDEIITAMTLVPPAVAN</sequence>
<evidence type="ECO:0000256" key="3">
    <source>
        <dbReference type="ARBA" id="ARBA00022448"/>
    </source>
</evidence>
<dbReference type="GO" id="GO:0005507">
    <property type="term" value="F:copper ion binding"/>
    <property type="evidence" value="ECO:0007669"/>
    <property type="project" value="InterPro"/>
</dbReference>
<keyword evidence="8 14" id="KW-0249">Electron transport</keyword>
<evidence type="ECO:0000256" key="15">
    <source>
        <dbReference type="SAM" id="Phobius"/>
    </source>
</evidence>
<evidence type="ECO:0000256" key="1">
    <source>
        <dbReference type="ARBA" id="ARBA00004651"/>
    </source>
</evidence>
<evidence type="ECO:0000256" key="8">
    <source>
        <dbReference type="ARBA" id="ARBA00022982"/>
    </source>
</evidence>
<keyword evidence="9 15" id="KW-1133">Transmembrane helix</keyword>
<dbReference type="InterPro" id="IPR011759">
    <property type="entry name" value="Cyt_c_oxidase_su2_TM_dom"/>
</dbReference>
<dbReference type="PANTHER" id="PTHR22888:SF18">
    <property type="entry name" value="CYTOCHROME BO(3) UBIQUINOL OXIDASE SUBUNIT 2"/>
    <property type="match status" value="1"/>
</dbReference>
<dbReference type="GO" id="GO:0004129">
    <property type="term" value="F:cytochrome-c oxidase activity"/>
    <property type="evidence" value="ECO:0007669"/>
    <property type="project" value="UniProtKB-UniRule"/>
</dbReference>
<dbReference type="Gene3D" id="1.10.287.90">
    <property type="match status" value="1"/>
</dbReference>
<dbReference type="InterPro" id="IPR008972">
    <property type="entry name" value="Cupredoxin"/>
</dbReference>